<evidence type="ECO:0000256" key="5">
    <source>
        <dbReference type="ARBA" id="ARBA00022827"/>
    </source>
</evidence>
<feature type="binding site" evidence="9">
    <location>
        <position position="299"/>
    </location>
    <ligand>
        <name>substrate</name>
    </ligand>
</feature>
<reference evidence="12 13" key="2">
    <citation type="journal article" date="2012" name="Stand. Genomic Sci.">
        <title>Complete genome sequence of the orange-red pigmented, radioresistant Deinococcus proteolyticus type strain (MRP(T)).</title>
        <authorList>
            <person name="Copeland A."/>
            <person name="Zeytun A."/>
            <person name="Yassawong M."/>
            <person name="Nolan M."/>
            <person name="Lucas S."/>
            <person name="Hammon N."/>
            <person name="Deshpande S."/>
            <person name="Cheng J.F."/>
            <person name="Han C."/>
            <person name="Tapia R."/>
            <person name="Goodwin L.A."/>
            <person name="Pitluck S."/>
            <person name="Mavromatis K."/>
            <person name="Liolios K."/>
            <person name="Pagani I."/>
            <person name="Ivanova N."/>
            <person name="Mikhailova N."/>
            <person name="Pati A."/>
            <person name="Chen A."/>
            <person name="Palaniappan K."/>
            <person name="Land M."/>
            <person name="Hauser L."/>
            <person name="Jeffries C.D."/>
            <person name="Brambilla E.M."/>
            <person name="Rohde M."/>
            <person name="Sikorski J."/>
            <person name="Pukall R."/>
            <person name="Goker M."/>
            <person name="Detter J.C."/>
            <person name="Woyke T."/>
            <person name="Bristow J."/>
            <person name="Eisen J.A."/>
            <person name="Markowitz V."/>
            <person name="Hugenholtz P."/>
            <person name="Kyrpides N.C."/>
            <person name="Klenk H.P."/>
            <person name="Lapidus A."/>
        </authorList>
    </citation>
    <scope>NUCLEOTIDE SEQUENCE [LARGE SCALE GENOMIC DNA]</scope>
    <source>
        <strain evidence="13">ATCC 35074 / DSM 20540 / JCM 6276 / NBRC 101906 / NCIMB 13154 / VKM Ac-1939 / CCM 2703 / MRP</strain>
    </source>
</reference>
<keyword evidence="13" id="KW-1185">Reference proteome</keyword>
<proteinExistence type="predicted"/>
<evidence type="ECO:0000259" key="11">
    <source>
        <dbReference type="Pfam" id="PF01619"/>
    </source>
</evidence>
<dbReference type="eggNOG" id="COG0506">
    <property type="taxonomic scope" value="Bacteria"/>
</dbReference>
<feature type="binding site" evidence="10">
    <location>
        <begin position="197"/>
        <end position="199"/>
    </location>
    <ligand>
        <name>FAD</name>
        <dbReference type="ChEBI" id="CHEBI:57692"/>
    </ligand>
</feature>
<keyword evidence="7" id="KW-0642">Proline metabolism</keyword>
<dbReference type="EMBL" id="CP002536">
    <property type="protein sequence ID" value="ADY26965.1"/>
    <property type="molecule type" value="Genomic_DNA"/>
</dbReference>
<dbReference type="PANTHER" id="PTHR13914:SF0">
    <property type="entry name" value="PROLINE DEHYDROGENASE 1, MITOCHONDRIAL"/>
    <property type="match status" value="1"/>
</dbReference>
<feature type="binding site" evidence="10">
    <location>
        <position position="173"/>
    </location>
    <ligand>
        <name>FAD</name>
        <dbReference type="ChEBI" id="CHEBI:57692"/>
    </ligand>
</feature>
<protein>
    <recommendedName>
        <fullName evidence="2">proline dehydrogenase</fullName>
        <ecNumber evidence="2">1.5.5.2</ecNumber>
    </recommendedName>
</protein>
<dbReference type="UniPathway" id="UPA00261">
    <property type="reaction ID" value="UER00373"/>
</dbReference>
<evidence type="ECO:0000256" key="4">
    <source>
        <dbReference type="ARBA" id="ARBA00022741"/>
    </source>
</evidence>
<evidence type="ECO:0000256" key="9">
    <source>
        <dbReference type="PIRSR" id="PIRSR000196-1"/>
    </source>
</evidence>
<evidence type="ECO:0000256" key="7">
    <source>
        <dbReference type="ARBA" id="ARBA00023062"/>
    </source>
</evidence>
<evidence type="ECO:0000256" key="2">
    <source>
        <dbReference type="ARBA" id="ARBA00012695"/>
    </source>
</evidence>
<dbReference type="PANTHER" id="PTHR13914">
    <property type="entry name" value="PROLINE OXIDASE"/>
    <property type="match status" value="1"/>
</dbReference>
<gene>
    <name evidence="12" type="ordered locus">Deipr_1833</name>
</gene>
<dbReference type="AlphaFoldDB" id="F0RLV5"/>
<keyword evidence="4 10" id="KW-0547">Nucleotide-binding</keyword>
<dbReference type="PIRSF" id="PIRSF000196">
    <property type="entry name" value="Pro_dehydrog"/>
    <property type="match status" value="1"/>
</dbReference>
<dbReference type="Gene3D" id="3.20.20.220">
    <property type="match status" value="1"/>
</dbReference>
<dbReference type="GO" id="GO:0000166">
    <property type="term" value="F:nucleotide binding"/>
    <property type="evidence" value="ECO:0007669"/>
    <property type="project" value="UniProtKB-KW"/>
</dbReference>
<sequence>MEPTMSQFEQLYRQVALSVAGNPVVEKVLSKQGWALAQRFVSGETAQDAIKAIKRLEAQGISGNLDLLGEFVNTPEPANANTEMILATIDQVHAAGLTPYNSVKMSALGQGQTAPDGQDLGYVNTRRVVERAKRYGGFVNLDMEDHTRVDSTLQIFRRLVKEFGHQHVGTVLQAYLHRSEDDRRSLDDLRPNLRMVKGAYLEPASVALQSKTDIDAAYRRLVYEHLKAGNYCNVATHDHHIIYDVMHFALAHGIPKDQFEFQLLYGIREDLQRELAEAGYTVRSYIPFGKDWYGYYSRRIAERPQNVMFVLRGLL</sequence>
<dbReference type="SUPFAM" id="SSF51730">
    <property type="entry name" value="FAD-linked oxidoreductase"/>
    <property type="match status" value="1"/>
</dbReference>
<evidence type="ECO:0000256" key="3">
    <source>
        <dbReference type="ARBA" id="ARBA00022630"/>
    </source>
</evidence>
<keyword evidence="6 12" id="KW-0560">Oxidoreductase</keyword>
<evidence type="ECO:0000256" key="1">
    <source>
        <dbReference type="ARBA" id="ARBA00004739"/>
    </source>
</evidence>
<feature type="binding site" evidence="9">
    <location>
        <position position="298"/>
    </location>
    <ligand>
        <name>substrate</name>
    </ligand>
</feature>
<comment type="cofactor">
    <cofactor evidence="10">
        <name>FAD</name>
        <dbReference type="ChEBI" id="CHEBI:57692"/>
    </cofactor>
    <text evidence="10">Binds 1 FAD per subunit.</text>
</comment>
<dbReference type="Pfam" id="PF01619">
    <property type="entry name" value="Pro_dh"/>
    <property type="match status" value="1"/>
</dbReference>
<evidence type="ECO:0000313" key="12">
    <source>
        <dbReference type="EMBL" id="ADY26965.1"/>
    </source>
</evidence>
<keyword evidence="5 10" id="KW-0274">FAD</keyword>
<dbReference type="KEGG" id="dpt:Deipr_1833"/>
<dbReference type="GO" id="GO:0010133">
    <property type="term" value="P:L-proline catabolic process to L-glutamate"/>
    <property type="evidence" value="ECO:0007669"/>
    <property type="project" value="UniProtKB-UniPathway"/>
</dbReference>
<dbReference type="EC" id="1.5.5.2" evidence="2"/>
<evidence type="ECO:0000256" key="6">
    <source>
        <dbReference type="ARBA" id="ARBA00023002"/>
    </source>
</evidence>
<dbReference type="Proteomes" id="UP000007718">
    <property type="component" value="Chromosome"/>
</dbReference>
<comment type="catalytic activity">
    <reaction evidence="8">
        <text>L-proline + a quinone = (S)-1-pyrroline-5-carboxylate + a quinol + H(+)</text>
        <dbReference type="Rhea" id="RHEA:23784"/>
        <dbReference type="ChEBI" id="CHEBI:15378"/>
        <dbReference type="ChEBI" id="CHEBI:17388"/>
        <dbReference type="ChEBI" id="CHEBI:24646"/>
        <dbReference type="ChEBI" id="CHEBI:60039"/>
        <dbReference type="ChEBI" id="CHEBI:132124"/>
        <dbReference type="EC" id="1.5.5.2"/>
    </reaction>
</comment>
<dbReference type="GO" id="GO:0004657">
    <property type="term" value="F:proline dehydrogenase activity"/>
    <property type="evidence" value="ECO:0007669"/>
    <property type="project" value="UniProtKB-EC"/>
</dbReference>
<dbReference type="HOGENOM" id="CLU_061158_0_0_0"/>
<evidence type="ECO:0000256" key="8">
    <source>
        <dbReference type="ARBA" id="ARBA00048779"/>
    </source>
</evidence>
<feature type="domain" description="Proline dehydrogenase" evidence="11">
    <location>
        <begin position="49"/>
        <end position="310"/>
    </location>
</feature>
<comment type="pathway">
    <text evidence="1">Amino-acid degradation; L-proline degradation into L-glutamate; L-glutamate from L-proline: step 1/2.</text>
</comment>
<feature type="binding site" evidence="10">
    <location>
        <position position="143"/>
    </location>
    <ligand>
        <name>FAD</name>
        <dbReference type="ChEBI" id="CHEBI:57692"/>
    </ligand>
</feature>
<keyword evidence="3" id="KW-0285">Flavoprotein</keyword>
<feature type="binding site" evidence="10">
    <location>
        <position position="211"/>
    </location>
    <ligand>
        <name>FAD</name>
        <dbReference type="ChEBI" id="CHEBI:57692"/>
    </ligand>
</feature>
<dbReference type="STRING" id="693977.Deipr_1833"/>
<accession>F0RLV5</accession>
<name>F0RLV5_DEIPM</name>
<dbReference type="InterPro" id="IPR015659">
    <property type="entry name" value="Proline_oxidase"/>
</dbReference>
<evidence type="ECO:0000256" key="10">
    <source>
        <dbReference type="PIRSR" id="PIRSR000196-2"/>
    </source>
</evidence>
<dbReference type="InterPro" id="IPR008219">
    <property type="entry name" value="PRODH_bac_arc"/>
</dbReference>
<reference evidence="13" key="1">
    <citation type="submission" date="2011-02" db="EMBL/GenBank/DDBJ databases">
        <title>The complete sequence of chromosome of Deinococcus proteolyticus DSM 20540.</title>
        <authorList>
            <consortium name="US DOE Joint Genome Institute (JGI-PGF)"/>
            <person name="Lucas S."/>
            <person name="Copeland A."/>
            <person name="Lapidus A."/>
            <person name="Bruce D."/>
            <person name="Goodwin L."/>
            <person name="Pitluck S."/>
            <person name="Kyrpides N."/>
            <person name="Mavromatis K."/>
            <person name="Pagani I."/>
            <person name="Ivanova N."/>
            <person name="Ovchinnikova G."/>
            <person name="Zeytun A."/>
            <person name="Detter J.C."/>
            <person name="Han C."/>
            <person name="Land M."/>
            <person name="Hauser L."/>
            <person name="Markowitz V."/>
            <person name="Cheng J.-F."/>
            <person name="Hugenholtz P."/>
            <person name="Woyke T."/>
            <person name="Wu D."/>
            <person name="Pukall R."/>
            <person name="Steenblock K."/>
            <person name="Brambilla E."/>
            <person name="Klenk H.-P."/>
            <person name="Eisen J.A."/>
        </authorList>
    </citation>
    <scope>NUCLEOTIDE SEQUENCE [LARGE SCALE GENOMIC DNA]</scope>
    <source>
        <strain evidence="13">ATCC 35074 / DSM 20540 / JCM 6276 / NBRC 101906 / NCIMB 13154 / VKM Ac-1939 / CCM 2703 / MRP</strain>
    </source>
</reference>
<feature type="binding site" evidence="9">
    <location>
        <position position="104"/>
    </location>
    <ligand>
        <name>substrate</name>
    </ligand>
</feature>
<organism evidence="12 13">
    <name type="scientific">Deinococcus proteolyticus (strain ATCC 35074 / DSM 20540 / JCM 6276 / NBRC 101906 / NCIMB 13154 / VKM Ac-1939 / CCM 2703 / MRP)</name>
    <dbReference type="NCBI Taxonomy" id="693977"/>
    <lineage>
        <taxon>Bacteria</taxon>
        <taxon>Thermotogati</taxon>
        <taxon>Deinococcota</taxon>
        <taxon>Deinococci</taxon>
        <taxon>Deinococcales</taxon>
        <taxon>Deinococcaceae</taxon>
        <taxon>Deinococcus</taxon>
    </lineage>
</organism>
<feature type="binding site" evidence="10">
    <location>
        <begin position="236"/>
        <end position="237"/>
    </location>
    <ligand>
        <name>FAD</name>
        <dbReference type="ChEBI" id="CHEBI:57692"/>
    </ligand>
</feature>
<dbReference type="InterPro" id="IPR002872">
    <property type="entry name" value="Proline_DH_dom"/>
</dbReference>
<evidence type="ECO:0000313" key="13">
    <source>
        <dbReference type="Proteomes" id="UP000007718"/>
    </source>
</evidence>
<dbReference type="InterPro" id="IPR029041">
    <property type="entry name" value="FAD-linked_oxidoreductase-like"/>
</dbReference>